<dbReference type="Proteomes" id="UP000017984">
    <property type="component" value="Chromosome"/>
</dbReference>
<protein>
    <recommendedName>
        <fullName evidence="1">Malic enzyme NAD-binding domain-containing protein</fullName>
    </recommendedName>
</protein>
<name>V6K6A6_STRRC</name>
<feature type="domain" description="Malic enzyme NAD-binding" evidence="1">
    <location>
        <begin position="2"/>
        <end position="51"/>
    </location>
</feature>
<dbReference type="PATRIC" id="fig|1352936.5.peg.5040"/>
<dbReference type="Pfam" id="PF03949">
    <property type="entry name" value="Malic_M"/>
    <property type="match status" value="1"/>
</dbReference>
<dbReference type="EMBL" id="AWQX01000209">
    <property type="protein sequence ID" value="EST27652.1"/>
    <property type="molecule type" value="Genomic_DNA"/>
</dbReference>
<dbReference type="SUPFAM" id="SSF51735">
    <property type="entry name" value="NAD(P)-binding Rossmann-fold domains"/>
    <property type="match status" value="1"/>
</dbReference>
<dbReference type="STRING" id="1352936.M878_24190"/>
<dbReference type="InterPro" id="IPR012302">
    <property type="entry name" value="Malic_NAD-bd"/>
</dbReference>
<gene>
    <name evidence="2" type="ORF">M878_24190</name>
</gene>
<dbReference type="AlphaFoldDB" id="V6K6A6"/>
<sequence>MLSGVGAAGVPLPEHRIVVFGTGTAGTGVADPIRDAPVTEGLTTKQATVRF</sequence>
<dbReference type="GO" id="GO:0051287">
    <property type="term" value="F:NAD binding"/>
    <property type="evidence" value="ECO:0007669"/>
    <property type="project" value="InterPro"/>
</dbReference>
<proteinExistence type="predicted"/>
<accession>V6K6A6</accession>
<organism evidence="2 3">
    <name type="scientific">Streptomyces roseochromogenus subsp. oscitans DS 12.976</name>
    <dbReference type="NCBI Taxonomy" id="1352936"/>
    <lineage>
        <taxon>Bacteria</taxon>
        <taxon>Bacillati</taxon>
        <taxon>Actinomycetota</taxon>
        <taxon>Actinomycetes</taxon>
        <taxon>Kitasatosporales</taxon>
        <taxon>Streptomycetaceae</taxon>
        <taxon>Streptomyces</taxon>
    </lineage>
</organism>
<evidence type="ECO:0000313" key="3">
    <source>
        <dbReference type="Proteomes" id="UP000017984"/>
    </source>
</evidence>
<comment type="caution">
    <text evidence="2">The sequence shown here is derived from an EMBL/GenBank/DDBJ whole genome shotgun (WGS) entry which is preliminary data.</text>
</comment>
<dbReference type="Gene3D" id="3.40.50.720">
    <property type="entry name" value="NAD(P)-binding Rossmann-like Domain"/>
    <property type="match status" value="1"/>
</dbReference>
<dbReference type="HOGENOM" id="CLU_3104513_0_0_11"/>
<evidence type="ECO:0000259" key="1">
    <source>
        <dbReference type="Pfam" id="PF03949"/>
    </source>
</evidence>
<evidence type="ECO:0000313" key="2">
    <source>
        <dbReference type="EMBL" id="EST27652.1"/>
    </source>
</evidence>
<keyword evidence="3" id="KW-1185">Reference proteome</keyword>
<dbReference type="RefSeq" id="WP_023549402.1">
    <property type="nucleotide sequence ID" value="NZ_CM002285.1"/>
</dbReference>
<dbReference type="InterPro" id="IPR036291">
    <property type="entry name" value="NAD(P)-bd_dom_sf"/>
</dbReference>
<reference evidence="2 3" key="1">
    <citation type="journal article" date="2014" name="Genome Announc.">
        <title>Draft Genome Sequence of Streptomyces roseochromogenes subsp. oscitans DS 12.976, Producer of the Aminocoumarin Antibiotic Clorobiocin.</title>
        <authorList>
            <person name="Ruckert C."/>
            <person name="Kalinowski J."/>
            <person name="Heide L."/>
            <person name="Apel A.K."/>
        </authorList>
    </citation>
    <scope>NUCLEOTIDE SEQUENCE [LARGE SCALE GENOMIC DNA]</scope>
    <source>
        <strain evidence="2 3">DS 12.976</strain>
    </source>
</reference>